<organism evidence="1 2">
    <name type="scientific">Limnoglobus roseus</name>
    <dbReference type="NCBI Taxonomy" id="2598579"/>
    <lineage>
        <taxon>Bacteria</taxon>
        <taxon>Pseudomonadati</taxon>
        <taxon>Planctomycetota</taxon>
        <taxon>Planctomycetia</taxon>
        <taxon>Gemmatales</taxon>
        <taxon>Gemmataceae</taxon>
        <taxon>Limnoglobus</taxon>
    </lineage>
</organism>
<name>A0A5C1AFL0_9BACT</name>
<accession>A0A5C1AFL0</accession>
<protein>
    <submittedName>
        <fullName evidence="1">Uncharacterized protein</fullName>
    </submittedName>
</protein>
<dbReference type="AlphaFoldDB" id="A0A5C1AFL0"/>
<evidence type="ECO:0000313" key="1">
    <source>
        <dbReference type="EMBL" id="QEL15778.1"/>
    </source>
</evidence>
<reference evidence="2" key="1">
    <citation type="submission" date="2019-08" db="EMBL/GenBank/DDBJ databases">
        <title>Limnoglobus roseus gen. nov., sp. nov., a novel freshwater planctomycete with a giant genome from the family Gemmataceae.</title>
        <authorList>
            <person name="Kulichevskaya I.S."/>
            <person name="Naumoff D.G."/>
            <person name="Miroshnikov K."/>
            <person name="Ivanova A."/>
            <person name="Philippov D.A."/>
            <person name="Hakobyan A."/>
            <person name="Rijpstra I.C."/>
            <person name="Sinninghe Damste J.S."/>
            <person name="Liesack W."/>
            <person name="Dedysh S.N."/>
        </authorList>
    </citation>
    <scope>NUCLEOTIDE SEQUENCE [LARGE SCALE GENOMIC DNA]</scope>
    <source>
        <strain evidence="2">PX52</strain>
    </source>
</reference>
<evidence type="ECO:0000313" key="2">
    <source>
        <dbReference type="Proteomes" id="UP000324974"/>
    </source>
</evidence>
<proteinExistence type="predicted"/>
<dbReference type="OrthoDB" id="281357at2"/>
<dbReference type="EMBL" id="CP042425">
    <property type="protein sequence ID" value="QEL15778.1"/>
    <property type="molecule type" value="Genomic_DNA"/>
</dbReference>
<dbReference type="Proteomes" id="UP000324974">
    <property type="component" value="Chromosome"/>
</dbReference>
<sequence length="87" mass="9961">MALGDFSAHQQKIIKRYYSNQGQIQLQRLSEQVTELFLAEGKKRDRVWLSVATAMQKLGVPQSRIDHLVKQNDPQLIAKLVTELQGK</sequence>
<dbReference type="KEGG" id="lrs:PX52LOC_02714"/>
<keyword evidence="2" id="KW-1185">Reference proteome</keyword>
<dbReference type="RefSeq" id="WP_149110558.1">
    <property type="nucleotide sequence ID" value="NZ_CP042425.1"/>
</dbReference>
<gene>
    <name evidence="1" type="ORF">PX52LOC_02714</name>
</gene>